<dbReference type="PANTHER" id="PTHR10900">
    <property type="entry name" value="PERIOSTIN-RELATED"/>
    <property type="match status" value="1"/>
</dbReference>
<dbReference type="PROSITE" id="PS50213">
    <property type="entry name" value="FAS1"/>
    <property type="match status" value="2"/>
</dbReference>
<reference evidence="3 4" key="1">
    <citation type="journal article" date="2011" name="J. Bacteriol.">
        <title>Complete genome sequence of Algoriphagus sp. PR1, bacterial prey of a colony-forming choanoflagellate.</title>
        <authorList>
            <person name="Alegado R.A."/>
            <person name="Ferriera S."/>
            <person name="Nusbaum C."/>
            <person name="Young S.K."/>
            <person name="Zeng Q."/>
            <person name="Imamovic A."/>
            <person name="Fairclough S.R."/>
            <person name="King N."/>
        </authorList>
    </citation>
    <scope>NUCLEOTIDE SEQUENCE [LARGE SCALE GENOMIC DNA]</scope>
    <source>
        <strain evidence="3 4">PR1</strain>
    </source>
</reference>
<dbReference type="SMART" id="SM00554">
    <property type="entry name" value="FAS1"/>
    <property type="match status" value="2"/>
</dbReference>
<dbReference type="Proteomes" id="UP000003919">
    <property type="component" value="Unassembled WGS sequence"/>
</dbReference>
<dbReference type="OrthoDB" id="1119934at2"/>
<dbReference type="STRING" id="388413.ALPR1_11470"/>
<dbReference type="PROSITE" id="PS51257">
    <property type="entry name" value="PROKAR_LIPOPROTEIN"/>
    <property type="match status" value="1"/>
</dbReference>
<keyword evidence="1" id="KW-0732">Signal</keyword>
<evidence type="ECO:0000256" key="1">
    <source>
        <dbReference type="SAM" id="SignalP"/>
    </source>
</evidence>
<organism evidence="3 4">
    <name type="scientific">Algoriphagus machipongonensis</name>
    <dbReference type="NCBI Taxonomy" id="388413"/>
    <lineage>
        <taxon>Bacteria</taxon>
        <taxon>Pseudomonadati</taxon>
        <taxon>Bacteroidota</taxon>
        <taxon>Cytophagia</taxon>
        <taxon>Cytophagales</taxon>
        <taxon>Cyclobacteriaceae</taxon>
        <taxon>Algoriphagus</taxon>
    </lineage>
</organism>
<dbReference type="PANTHER" id="PTHR10900:SF77">
    <property type="entry name" value="FI19380P1"/>
    <property type="match status" value="1"/>
</dbReference>
<dbReference type="eggNOG" id="COG2335">
    <property type="taxonomic scope" value="Bacteria"/>
</dbReference>
<dbReference type="RefSeq" id="WP_008200675.1">
    <property type="nucleotide sequence ID" value="NZ_CM001023.1"/>
</dbReference>
<dbReference type="GO" id="GO:0005615">
    <property type="term" value="C:extracellular space"/>
    <property type="evidence" value="ECO:0007669"/>
    <property type="project" value="TreeGrafter"/>
</dbReference>
<dbReference type="HOGENOM" id="CLU_031281_1_1_10"/>
<evidence type="ECO:0000259" key="2">
    <source>
        <dbReference type="PROSITE" id="PS50213"/>
    </source>
</evidence>
<protein>
    <submittedName>
        <fullName evidence="3">Fasciclin domain protein</fullName>
    </submittedName>
</protein>
<dbReference type="InterPro" id="IPR050904">
    <property type="entry name" value="Adhesion/Biosynth-related"/>
</dbReference>
<dbReference type="SUPFAM" id="SSF82153">
    <property type="entry name" value="FAS1 domain"/>
    <property type="match status" value="2"/>
</dbReference>
<comment type="caution">
    <text evidence="3">The sequence shown here is derived from an EMBL/GenBank/DDBJ whole genome shotgun (WGS) entry which is preliminary data.</text>
</comment>
<keyword evidence="4" id="KW-1185">Reference proteome</keyword>
<accession>A3HSL5</accession>
<dbReference type="Gene3D" id="2.30.180.10">
    <property type="entry name" value="FAS1 domain"/>
    <property type="match status" value="2"/>
</dbReference>
<dbReference type="EMBL" id="AAXU02000001">
    <property type="protein sequence ID" value="EAZ82833.2"/>
    <property type="molecule type" value="Genomic_DNA"/>
</dbReference>
<evidence type="ECO:0000313" key="4">
    <source>
        <dbReference type="Proteomes" id="UP000003919"/>
    </source>
</evidence>
<proteinExistence type="predicted"/>
<sequence length="327" mass="34692">MLTKMNYTWKGLLVILISFAFASCTDTEESSSPMLESNLKSIPEVLKTMEKNSDSGDLNARKNGGNTYATFNAALGKSGLASVFAKNELTVFAPNDAAFAELGLNPGNIGDLEGLTDILLYHVVAGSVYSSELVEGFVPTINGIAVKISLADGPMVNDSNIILTDKMARNGVIHGIDAVLFPPMENVMELLDNTVSTTGDFTTLQAAIDAVPDLRETLIGLDGITIFAPNDEAFNKVGLNAGTVGFFDTDRLANILQYHVFGGGVVFSSDLMDGDITMLQGGTLTVDTSGPSLIDENNRDSDIILTDLQASNGIIHGISDVILPLNY</sequence>
<feature type="domain" description="FAS1" evidence="2">
    <location>
        <begin position="188"/>
        <end position="322"/>
    </location>
</feature>
<dbReference type="Pfam" id="PF02469">
    <property type="entry name" value="Fasciclin"/>
    <property type="match status" value="2"/>
</dbReference>
<feature type="signal peptide" evidence="1">
    <location>
        <begin position="1"/>
        <end position="22"/>
    </location>
</feature>
<dbReference type="AlphaFoldDB" id="A3HSL5"/>
<feature type="chain" id="PRO_5002652639" evidence="1">
    <location>
        <begin position="23"/>
        <end position="327"/>
    </location>
</feature>
<dbReference type="InterPro" id="IPR036378">
    <property type="entry name" value="FAS1_dom_sf"/>
</dbReference>
<name>A3HSL5_9BACT</name>
<gene>
    <name evidence="3" type="ORF">ALPR1_11470</name>
</gene>
<evidence type="ECO:0000313" key="3">
    <source>
        <dbReference type="EMBL" id="EAZ82833.2"/>
    </source>
</evidence>
<dbReference type="InterPro" id="IPR000782">
    <property type="entry name" value="FAS1_domain"/>
</dbReference>
<feature type="domain" description="FAS1" evidence="2">
    <location>
        <begin position="55"/>
        <end position="180"/>
    </location>
</feature>